<gene>
    <name evidence="1" type="ORF">PSYICH_LOCUS2113</name>
</gene>
<name>A0A9P0G5H6_9CUCU</name>
<dbReference type="AlphaFoldDB" id="A0A9P0G5H6"/>
<dbReference type="OrthoDB" id="6784133at2759"/>
<sequence>MTSQQNKQINTGLELDHQTKIMNDIIHIDGENGEDDDINEGFTEITYKKRGFQKDKELRKKTIGVNETKDFGVEKKVWLYLYRLQRHVTEDKILQYLKNITHFKNANIYIKELPTPKTQNKCFMY</sequence>
<organism evidence="1 2">
    <name type="scientific">Psylliodes chrysocephalus</name>
    <dbReference type="NCBI Taxonomy" id="3402493"/>
    <lineage>
        <taxon>Eukaryota</taxon>
        <taxon>Metazoa</taxon>
        <taxon>Ecdysozoa</taxon>
        <taxon>Arthropoda</taxon>
        <taxon>Hexapoda</taxon>
        <taxon>Insecta</taxon>
        <taxon>Pterygota</taxon>
        <taxon>Neoptera</taxon>
        <taxon>Endopterygota</taxon>
        <taxon>Coleoptera</taxon>
        <taxon>Polyphaga</taxon>
        <taxon>Cucujiformia</taxon>
        <taxon>Chrysomeloidea</taxon>
        <taxon>Chrysomelidae</taxon>
        <taxon>Galerucinae</taxon>
        <taxon>Alticini</taxon>
        <taxon>Psylliodes</taxon>
    </lineage>
</organism>
<reference evidence="1" key="1">
    <citation type="submission" date="2022-01" db="EMBL/GenBank/DDBJ databases">
        <authorList>
            <person name="King R."/>
        </authorList>
    </citation>
    <scope>NUCLEOTIDE SEQUENCE</scope>
</reference>
<dbReference type="Proteomes" id="UP001153636">
    <property type="component" value="Chromosome 10"/>
</dbReference>
<evidence type="ECO:0000313" key="1">
    <source>
        <dbReference type="EMBL" id="CAH1100683.1"/>
    </source>
</evidence>
<accession>A0A9P0G5H6</accession>
<proteinExistence type="predicted"/>
<evidence type="ECO:0000313" key="2">
    <source>
        <dbReference type="Proteomes" id="UP001153636"/>
    </source>
</evidence>
<protein>
    <submittedName>
        <fullName evidence="1">Uncharacterized protein</fullName>
    </submittedName>
</protein>
<dbReference type="EMBL" id="OV651822">
    <property type="protein sequence ID" value="CAH1100683.1"/>
    <property type="molecule type" value="Genomic_DNA"/>
</dbReference>
<keyword evidence="2" id="KW-1185">Reference proteome</keyword>